<dbReference type="AlphaFoldDB" id="A0A2N9HI84"/>
<feature type="region of interest" description="Disordered" evidence="1">
    <location>
        <begin position="509"/>
        <end position="535"/>
    </location>
</feature>
<sequence>MFVVGLRPRLSEDEYVKFKARLDEAQIKIVANKKTMEDFHAERDFEETDWSMVKIFDDEATTTMEEDSENGDKEDDVQFREHGSLHLMSNLLLQVVIRMAIRLSALWMARCTPWVSNLITDRGGTFLTVFFYKCTPWVSNLITNRGGMFLTVFFHKCTPWVSNLMTDRGGTFLTVFFYKCTLWVSNLWLMGRRAVFLTVFYRRCTSWVSNICTSWVSDLCTSAILRAAFSLVSSRRARFRRNIPSFSSSLWKVVLRVVSPISMGIMASVPKVSLKGASFVGVLTVVLYAHNTLGSSSTHLLFAPSSQVFTLLRELEDRRWKDHVFDCHFSVEVGRPSLQGPCICLPFPSRWGWKVVIIFLTIHAHTVDITRMTSPLGLIKMLMWHHGGMIRGTWHVLAACWRALDGCQHMQVHGEHMKTCEKEGCHSAGAWKRMTTPVFTPGTRGKEGLLFHDTWKSVKALMMKISPGTDRSGAFYTEVTAPTDDVWNLHLHGNDWSFASSYQQLHNQPRNDVAGKSVDCSQASRGAEDLQETRE</sequence>
<reference evidence="2" key="1">
    <citation type="submission" date="2018-02" db="EMBL/GenBank/DDBJ databases">
        <authorList>
            <person name="Cohen D.B."/>
            <person name="Kent A.D."/>
        </authorList>
    </citation>
    <scope>NUCLEOTIDE SEQUENCE</scope>
</reference>
<proteinExistence type="predicted"/>
<protein>
    <submittedName>
        <fullName evidence="2">Uncharacterized protein</fullName>
    </submittedName>
</protein>
<dbReference type="EMBL" id="OIVN01003447">
    <property type="protein sequence ID" value="SPD11319.1"/>
    <property type="molecule type" value="Genomic_DNA"/>
</dbReference>
<accession>A0A2N9HI84</accession>
<gene>
    <name evidence="2" type="ORF">FSB_LOCUS39201</name>
</gene>
<evidence type="ECO:0000313" key="2">
    <source>
        <dbReference type="EMBL" id="SPD11319.1"/>
    </source>
</evidence>
<name>A0A2N9HI84_FAGSY</name>
<feature type="compositionally biased region" description="Basic and acidic residues" evidence="1">
    <location>
        <begin position="526"/>
        <end position="535"/>
    </location>
</feature>
<evidence type="ECO:0000256" key="1">
    <source>
        <dbReference type="SAM" id="MobiDB-lite"/>
    </source>
</evidence>
<organism evidence="2">
    <name type="scientific">Fagus sylvatica</name>
    <name type="common">Beechnut</name>
    <dbReference type="NCBI Taxonomy" id="28930"/>
    <lineage>
        <taxon>Eukaryota</taxon>
        <taxon>Viridiplantae</taxon>
        <taxon>Streptophyta</taxon>
        <taxon>Embryophyta</taxon>
        <taxon>Tracheophyta</taxon>
        <taxon>Spermatophyta</taxon>
        <taxon>Magnoliopsida</taxon>
        <taxon>eudicotyledons</taxon>
        <taxon>Gunneridae</taxon>
        <taxon>Pentapetalae</taxon>
        <taxon>rosids</taxon>
        <taxon>fabids</taxon>
        <taxon>Fagales</taxon>
        <taxon>Fagaceae</taxon>
        <taxon>Fagus</taxon>
    </lineage>
</organism>